<evidence type="ECO:0000256" key="2">
    <source>
        <dbReference type="ARBA" id="ARBA00023125"/>
    </source>
</evidence>
<dbReference type="GO" id="GO:0003677">
    <property type="term" value="F:DNA binding"/>
    <property type="evidence" value="ECO:0007669"/>
    <property type="project" value="UniProtKB-KW"/>
</dbReference>
<dbReference type="PROSITE" id="PS50995">
    <property type="entry name" value="HTH_MARR_2"/>
    <property type="match status" value="1"/>
</dbReference>
<dbReference type="SUPFAM" id="SSF46785">
    <property type="entry name" value="Winged helix' DNA-binding domain"/>
    <property type="match status" value="1"/>
</dbReference>
<dbReference type="Proteomes" id="UP000094067">
    <property type="component" value="Unassembled WGS sequence"/>
</dbReference>
<dbReference type="Gene3D" id="1.10.10.10">
    <property type="entry name" value="Winged helix-like DNA-binding domain superfamily/Winged helix DNA-binding domain"/>
    <property type="match status" value="1"/>
</dbReference>
<name>A0A1E3AG74_9FIRM</name>
<dbReference type="EMBL" id="MCGH01000002">
    <property type="protein sequence ID" value="ODM07657.1"/>
    <property type="molecule type" value="Genomic_DNA"/>
</dbReference>
<keyword evidence="3" id="KW-0804">Transcription</keyword>
<dbReference type="PANTHER" id="PTHR42756">
    <property type="entry name" value="TRANSCRIPTIONAL REGULATOR, MARR"/>
    <property type="match status" value="1"/>
</dbReference>
<keyword evidence="1" id="KW-0805">Transcription regulation</keyword>
<evidence type="ECO:0000259" key="4">
    <source>
        <dbReference type="PROSITE" id="PS50995"/>
    </source>
</evidence>
<dbReference type="CDD" id="cd00090">
    <property type="entry name" value="HTH_ARSR"/>
    <property type="match status" value="1"/>
</dbReference>
<dbReference type="InterPro" id="IPR036390">
    <property type="entry name" value="WH_DNA-bd_sf"/>
</dbReference>
<keyword evidence="2" id="KW-0238">DNA-binding</keyword>
<dbReference type="InterPro" id="IPR011991">
    <property type="entry name" value="ArsR-like_HTH"/>
</dbReference>
<sequence length="162" mass="18945">MDEKISMDGRISIEKRDVREAMVEMETARRQILHPYFQDLGLSPGQPRILNKLYEKDHVTQRELADKCFMDVATMSRNLDRLEEAGYITREKHPDCRRSFLIVLTKEGRNRAAQVYEDFRLIDERIWQGFTEEEMAVFLSCAKKIIGNLKSETEKTPESTGN</sequence>
<evidence type="ECO:0000313" key="6">
    <source>
        <dbReference type="Proteomes" id="UP000094067"/>
    </source>
</evidence>
<dbReference type="PANTHER" id="PTHR42756:SF1">
    <property type="entry name" value="TRANSCRIPTIONAL REPRESSOR OF EMRAB OPERON"/>
    <property type="match status" value="1"/>
</dbReference>
<dbReference type="InterPro" id="IPR036388">
    <property type="entry name" value="WH-like_DNA-bd_sf"/>
</dbReference>
<evidence type="ECO:0000313" key="5">
    <source>
        <dbReference type="EMBL" id="ODM07657.1"/>
    </source>
</evidence>
<gene>
    <name evidence="5" type="primary">ohrR</name>
    <name evidence="5" type="ORF">BEI61_03548</name>
</gene>
<dbReference type="Pfam" id="PF12802">
    <property type="entry name" value="MarR_2"/>
    <property type="match status" value="1"/>
</dbReference>
<dbReference type="PATRIC" id="fig|1432052.4.peg.3943"/>
<dbReference type="PRINTS" id="PR00598">
    <property type="entry name" value="HTHMARR"/>
</dbReference>
<feature type="domain" description="HTH marR-type" evidence="4">
    <location>
        <begin position="15"/>
        <end position="147"/>
    </location>
</feature>
<dbReference type="InterPro" id="IPR000835">
    <property type="entry name" value="HTH_MarR-typ"/>
</dbReference>
<dbReference type="GO" id="GO:0003700">
    <property type="term" value="F:DNA-binding transcription factor activity"/>
    <property type="evidence" value="ECO:0007669"/>
    <property type="project" value="InterPro"/>
</dbReference>
<accession>A0A1E3AG74</accession>
<dbReference type="AlphaFoldDB" id="A0A1E3AG74"/>
<organism evidence="5 6">
    <name type="scientific">Eisenbergiella tayi</name>
    <dbReference type="NCBI Taxonomy" id="1432052"/>
    <lineage>
        <taxon>Bacteria</taxon>
        <taxon>Bacillati</taxon>
        <taxon>Bacillota</taxon>
        <taxon>Clostridia</taxon>
        <taxon>Lachnospirales</taxon>
        <taxon>Lachnospiraceae</taxon>
        <taxon>Eisenbergiella</taxon>
    </lineage>
</organism>
<evidence type="ECO:0000256" key="3">
    <source>
        <dbReference type="ARBA" id="ARBA00023163"/>
    </source>
</evidence>
<reference evidence="5 6" key="1">
    <citation type="submission" date="2016-07" db="EMBL/GenBank/DDBJ databases">
        <title>Characterization of isolates of Eisenbergiella tayi derived from blood cultures, using whole genome sequencing.</title>
        <authorList>
            <person name="Burdz T."/>
            <person name="Wiebe D."/>
            <person name="Huynh C."/>
            <person name="Bernard K."/>
        </authorList>
    </citation>
    <scope>NUCLEOTIDE SEQUENCE [LARGE SCALE GENOMIC DNA]</scope>
    <source>
        <strain evidence="5 6">NML 110608</strain>
    </source>
</reference>
<proteinExistence type="predicted"/>
<protein>
    <submittedName>
        <fullName evidence="5">Organic hydroperoxide resistance transcriptional regulator</fullName>
    </submittedName>
</protein>
<dbReference type="SMART" id="SM00347">
    <property type="entry name" value="HTH_MARR"/>
    <property type="match status" value="1"/>
</dbReference>
<dbReference type="RefSeq" id="WP_081331301.1">
    <property type="nucleotide sequence ID" value="NZ_MCGH01000002.1"/>
</dbReference>
<comment type="caution">
    <text evidence="5">The sequence shown here is derived from an EMBL/GenBank/DDBJ whole genome shotgun (WGS) entry which is preliminary data.</text>
</comment>
<evidence type="ECO:0000256" key="1">
    <source>
        <dbReference type="ARBA" id="ARBA00023015"/>
    </source>
</evidence>